<dbReference type="Gene3D" id="2.60.120.370">
    <property type="entry name" value="YhcH/YjgK/YiaL"/>
    <property type="match status" value="1"/>
</dbReference>
<organism evidence="1 2">
    <name type="scientific">Paenibacillus aurantius</name>
    <dbReference type="NCBI Taxonomy" id="2918900"/>
    <lineage>
        <taxon>Bacteria</taxon>
        <taxon>Bacillati</taxon>
        <taxon>Bacillota</taxon>
        <taxon>Bacilli</taxon>
        <taxon>Bacillales</taxon>
        <taxon>Paenibacillaceae</taxon>
        <taxon>Paenibacillus</taxon>
    </lineage>
</organism>
<protein>
    <submittedName>
        <fullName evidence="1">YhcH/YjgK/YiaL family protein</fullName>
    </submittedName>
</protein>
<dbReference type="InterPro" id="IPR004375">
    <property type="entry name" value="NanQ/TabA/YiaL"/>
</dbReference>
<keyword evidence="2" id="KW-1185">Reference proteome</keyword>
<accession>A0AA96LJJ3</accession>
<evidence type="ECO:0000313" key="2">
    <source>
        <dbReference type="Proteomes" id="UP001305702"/>
    </source>
</evidence>
<gene>
    <name evidence="1" type="ORF">MJA45_09715</name>
</gene>
<dbReference type="Proteomes" id="UP001305702">
    <property type="component" value="Chromosome"/>
</dbReference>
<evidence type="ECO:0000313" key="1">
    <source>
        <dbReference type="EMBL" id="WNQ13280.1"/>
    </source>
</evidence>
<dbReference type="InterPro" id="IPR037012">
    <property type="entry name" value="NanQ/TabA/YiaL_sf"/>
</dbReference>
<dbReference type="AlphaFoldDB" id="A0AA96LJJ3"/>
<sequence>MIFGNLKDLDTHLKAVSPKLREALDYLQACDPSALKQGRNEIRGDELYIMLQEGETKPLSEGKAEVHMAYTDIHFILEGEERIGYAPDSEGLEVFQDLRDNDALLFEKVPGETSIDLYKGDFLVLVPGEVHRTWGYTRASAPLRKLVVKLKL</sequence>
<dbReference type="SUPFAM" id="SSF51197">
    <property type="entry name" value="Clavaminate synthase-like"/>
    <property type="match status" value="1"/>
</dbReference>
<name>A0AA96LJJ3_9BACL</name>
<dbReference type="RefSeq" id="WP_315607060.1">
    <property type="nucleotide sequence ID" value="NZ_CP130318.1"/>
</dbReference>
<proteinExistence type="predicted"/>
<dbReference type="PANTHER" id="PTHR34986">
    <property type="entry name" value="EVOLVED BETA-GALACTOSIDASE SUBUNIT BETA"/>
    <property type="match status" value="1"/>
</dbReference>
<dbReference type="PANTHER" id="PTHR34986:SF1">
    <property type="entry name" value="PROTEIN YIAL"/>
    <property type="match status" value="1"/>
</dbReference>
<dbReference type="Pfam" id="PF04074">
    <property type="entry name" value="DUF386"/>
    <property type="match status" value="1"/>
</dbReference>
<reference evidence="1 2" key="1">
    <citation type="submission" date="2022-02" db="EMBL/GenBank/DDBJ databases">
        <title>Paenibacillus sp. MBLB1776 Whole Genome Shotgun Sequencing.</title>
        <authorList>
            <person name="Hwang C.Y."/>
            <person name="Cho E.-S."/>
            <person name="Seo M.-J."/>
        </authorList>
    </citation>
    <scope>NUCLEOTIDE SEQUENCE [LARGE SCALE GENOMIC DNA]</scope>
    <source>
        <strain evidence="1 2">MBLB1776</strain>
    </source>
</reference>
<dbReference type="KEGG" id="paun:MJA45_09715"/>
<dbReference type="EMBL" id="CP130318">
    <property type="protein sequence ID" value="WNQ13280.1"/>
    <property type="molecule type" value="Genomic_DNA"/>
</dbReference>
<dbReference type="GO" id="GO:0005829">
    <property type="term" value="C:cytosol"/>
    <property type="evidence" value="ECO:0007669"/>
    <property type="project" value="TreeGrafter"/>
</dbReference>
<dbReference type="NCBIfam" id="TIGR00022">
    <property type="entry name" value="YhcH/YjgK/YiaL family protein"/>
    <property type="match status" value="1"/>
</dbReference>